<comment type="caution">
    <text evidence="16">The sequence shown here is derived from an EMBL/GenBank/DDBJ whole genome shotgun (WGS) entry which is preliminary data.</text>
</comment>
<organism evidence="16 17">
    <name type="scientific">Knoellia koreensis</name>
    <dbReference type="NCBI Taxonomy" id="2730921"/>
    <lineage>
        <taxon>Bacteria</taxon>
        <taxon>Bacillati</taxon>
        <taxon>Actinomycetota</taxon>
        <taxon>Actinomycetes</taxon>
        <taxon>Micrococcales</taxon>
        <taxon>Intrasporangiaceae</taxon>
        <taxon>Knoellia</taxon>
    </lineage>
</organism>
<dbReference type="GO" id="GO:0043171">
    <property type="term" value="P:peptide catabolic process"/>
    <property type="evidence" value="ECO:0007669"/>
    <property type="project" value="TreeGrafter"/>
</dbReference>
<comment type="similarity">
    <text evidence="3">Belongs to the peptidase M1 family.</text>
</comment>
<dbReference type="GO" id="GO:0006508">
    <property type="term" value="P:proteolysis"/>
    <property type="evidence" value="ECO:0007669"/>
    <property type="project" value="UniProtKB-KW"/>
</dbReference>
<dbReference type="Gene3D" id="2.60.40.1730">
    <property type="entry name" value="tricorn interacting facor f3 domain"/>
    <property type="match status" value="1"/>
</dbReference>
<evidence type="ECO:0000256" key="4">
    <source>
        <dbReference type="ARBA" id="ARBA00012564"/>
    </source>
</evidence>
<keyword evidence="17" id="KW-1185">Reference proteome</keyword>
<evidence type="ECO:0000256" key="13">
    <source>
        <dbReference type="ARBA" id="ARBA00031533"/>
    </source>
</evidence>
<evidence type="ECO:0000259" key="14">
    <source>
        <dbReference type="Pfam" id="PF01433"/>
    </source>
</evidence>
<feature type="domain" description="ERAP1-like C-terminal" evidence="15">
    <location>
        <begin position="507"/>
        <end position="808"/>
    </location>
</feature>
<dbReference type="InterPro" id="IPR050344">
    <property type="entry name" value="Peptidase_M1_aminopeptidases"/>
</dbReference>
<evidence type="ECO:0000256" key="7">
    <source>
        <dbReference type="ARBA" id="ARBA00022670"/>
    </source>
</evidence>
<dbReference type="Proteomes" id="UP000588586">
    <property type="component" value="Unassembled WGS sequence"/>
</dbReference>
<evidence type="ECO:0000256" key="12">
    <source>
        <dbReference type="ARBA" id="ARBA00029811"/>
    </source>
</evidence>
<dbReference type="AlphaFoldDB" id="A0A849HMA0"/>
<dbReference type="PRINTS" id="PR00756">
    <property type="entry name" value="ALADIPTASE"/>
</dbReference>
<sequence>MPSLTRDEARRRSDLVTVTRMEVDLDLDQGPDTFHSKTRITFSCNEPGATTFVDVKPAELISLTLNGVPVDVTTLEDGRVVLEGLQADNVLECEALMAYSRDGQGLHRAVDPADGEAYVYGHLFLDAGPKVFACFDQPDLKAPYAVTVTVPEGWSVIGNGAAREVSPRRWELAETKPLATYFVTVCAGPWASVRSEHDGIPLGIHARKSLAEALEREAPQMLEVTRQSFDYYHRLFGIRYPFGEYHQVFVPEFNAGAMENPGCVTFRDTYVFRGAATRDEVLSRSNTITHEMAHMWFGDLVTMQWWNDLWLNESFAEYMAHRTCVAATEFTEAWTDSTMARKIWGYAAERSPSTHPVAGDPSVDAQTALQNFDGISYAKGAAALRQLIEHIGDDAFIAGVTAYLQEFSFGNGTLADFIAAMEKSAGTDLQEWVQAWLLTAGADVLSVDRDSGVVSRQVPQRFPADRPHTFDVAGYAADGTETFREPVAVAADATTVPALAGLDDGVLVVPNASDLTWATVTLDDPTLTALPERMAGIPDAQARAVVWVALVDGLALGQVDPRLMVRTFETSWGTEENDSILNRVALNLLGRVVPSFLPPDEQDDATRVVATTAAALLERSEPGSTRALIAARNLARTSDDEAMLRAWAAGDDRPQGLAGDSDFGWIAVRNLAGRGLVDEGFLEAARAADDTLPGRLAALQARASMPTADAKEWAWGELTTSRERSNYELNALAQGFWQGSGRELLPAYAQRYFTDVPAMREWVGEDALARVALLAYPAVVVEPAVAELSAATLRRDDLSPAVRRSMVDADSQLGEALRSRATFG</sequence>
<dbReference type="SUPFAM" id="SSF55486">
    <property type="entry name" value="Metalloproteases ('zincins'), catalytic domain"/>
    <property type="match status" value="1"/>
</dbReference>
<comment type="cofactor">
    <cofactor evidence="2">
        <name>Zn(2+)</name>
        <dbReference type="ChEBI" id="CHEBI:29105"/>
    </cofactor>
</comment>
<dbReference type="NCBIfam" id="TIGR02412">
    <property type="entry name" value="pepN_strep_liv"/>
    <property type="match status" value="1"/>
</dbReference>
<accession>A0A849HMA0</accession>
<keyword evidence="11" id="KW-0482">Metalloprotease</keyword>
<keyword evidence="9 16" id="KW-0378">Hydrolase</keyword>
<dbReference type="GO" id="GO:0042277">
    <property type="term" value="F:peptide binding"/>
    <property type="evidence" value="ECO:0007669"/>
    <property type="project" value="TreeGrafter"/>
</dbReference>
<keyword evidence="7" id="KW-0645">Protease</keyword>
<evidence type="ECO:0000256" key="5">
    <source>
        <dbReference type="ARBA" id="ARBA00015611"/>
    </source>
</evidence>
<dbReference type="GO" id="GO:0005737">
    <property type="term" value="C:cytoplasm"/>
    <property type="evidence" value="ECO:0007669"/>
    <property type="project" value="TreeGrafter"/>
</dbReference>
<evidence type="ECO:0000256" key="3">
    <source>
        <dbReference type="ARBA" id="ARBA00010136"/>
    </source>
</evidence>
<evidence type="ECO:0000256" key="11">
    <source>
        <dbReference type="ARBA" id="ARBA00023049"/>
    </source>
</evidence>
<dbReference type="GO" id="GO:0016020">
    <property type="term" value="C:membrane"/>
    <property type="evidence" value="ECO:0007669"/>
    <property type="project" value="TreeGrafter"/>
</dbReference>
<dbReference type="GO" id="GO:0005615">
    <property type="term" value="C:extracellular space"/>
    <property type="evidence" value="ECO:0007669"/>
    <property type="project" value="TreeGrafter"/>
</dbReference>
<evidence type="ECO:0000313" key="17">
    <source>
        <dbReference type="Proteomes" id="UP000588586"/>
    </source>
</evidence>
<comment type="catalytic activity">
    <reaction evidence="1">
        <text>Release of an N-terminal amino acid, Xaa-|-Yaa- from a peptide, amide or arylamide. Xaa is preferably Ala, but may be most amino acids including Pro (slow action). When a terminal hydrophobic residue is followed by a prolyl residue, the two may be released as an intact Xaa-Pro dipeptide.</text>
        <dbReference type="EC" id="3.4.11.2"/>
    </reaction>
</comment>
<dbReference type="InterPro" id="IPR024571">
    <property type="entry name" value="ERAP1-like_C_dom"/>
</dbReference>
<evidence type="ECO:0000313" key="16">
    <source>
        <dbReference type="EMBL" id="NNM47511.1"/>
    </source>
</evidence>
<dbReference type="InterPro" id="IPR042097">
    <property type="entry name" value="Aminopeptidase_N-like_N_sf"/>
</dbReference>
<dbReference type="SUPFAM" id="SSF63737">
    <property type="entry name" value="Leukotriene A4 hydrolase N-terminal domain"/>
    <property type="match status" value="1"/>
</dbReference>
<keyword evidence="10" id="KW-0862">Zinc</keyword>
<dbReference type="EC" id="3.4.11.2" evidence="4"/>
<evidence type="ECO:0000256" key="8">
    <source>
        <dbReference type="ARBA" id="ARBA00022723"/>
    </source>
</evidence>
<dbReference type="InterPro" id="IPR014782">
    <property type="entry name" value="Peptidase_M1_dom"/>
</dbReference>
<protein>
    <recommendedName>
        <fullName evidence="5">Aminopeptidase N</fullName>
        <ecNumber evidence="4">3.4.11.2</ecNumber>
    </recommendedName>
    <alternativeName>
        <fullName evidence="12">Alanine aminopeptidase</fullName>
    </alternativeName>
    <alternativeName>
        <fullName evidence="13">Lysyl aminopeptidase</fullName>
    </alternativeName>
</protein>
<proteinExistence type="inferred from homology"/>
<dbReference type="InterPro" id="IPR012778">
    <property type="entry name" value="Pept_M1_aminopeptidase"/>
</dbReference>
<keyword evidence="8" id="KW-0479">Metal-binding</keyword>
<evidence type="ECO:0000256" key="2">
    <source>
        <dbReference type="ARBA" id="ARBA00001947"/>
    </source>
</evidence>
<dbReference type="Gene3D" id="1.10.390.10">
    <property type="entry name" value="Neutral Protease Domain 2"/>
    <property type="match status" value="1"/>
</dbReference>
<feature type="domain" description="Peptidase M1 membrane alanine aminopeptidase" evidence="14">
    <location>
        <begin position="222"/>
        <end position="436"/>
    </location>
</feature>
<dbReference type="PANTHER" id="PTHR11533:SF174">
    <property type="entry name" value="PUROMYCIN-SENSITIVE AMINOPEPTIDASE-RELATED"/>
    <property type="match status" value="1"/>
</dbReference>
<dbReference type="Pfam" id="PF01433">
    <property type="entry name" value="Peptidase_M1"/>
    <property type="match status" value="1"/>
</dbReference>
<dbReference type="Pfam" id="PF11838">
    <property type="entry name" value="ERAP1_C"/>
    <property type="match status" value="1"/>
</dbReference>
<evidence type="ECO:0000256" key="9">
    <source>
        <dbReference type="ARBA" id="ARBA00022801"/>
    </source>
</evidence>
<dbReference type="InterPro" id="IPR027268">
    <property type="entry name" value="Peptidase_M4/M1_CTD_sf"/>
</dbReference>
<dbReference type="InterPro" id="IPR001930">
    <property type="entry name" value="Peptidase_M1"/>
</dbReference>
<evidence type="ECO:0000256" key="6">
    <source>
        <dbReference type="ARBA" id="ARBA00022438"/>
    </source>
</evidence>
<dbReference type="GO" id="GO:0008270">
    <property type="term" value="F:zinc ion binding"/>
    <property type="evidence" value="ECO:0007669"/>
    <property type="project" value="InterPro"/>
</dbReference>
<dbReference type="GO" id="GO:0016285">
    <property type="term" value="F:alanyl aminopeptidase activity"/>
    <property type="evidence" value="ECO:0007669"/>
    <property type="project" value="UniProtKB-EC"/>
</dbReference>
<dbReference type="RefSeq" id="WP_171244645.1">
    <property type="nucleotide sequence ID" value="NZ_JABEPQ010000004.1"/>
</dbReference>
<keyword evidence="6 16" id="KW-0031">Aminopeptidase</keyword>
<dbReference type="EMBL" id="JABEPQ010000004">
    <property type="protein sequence ID" value="NNM47511.1"/>
    <property type="molecule type" value="Genomic_DNA"/>
</dbReference>
<name>A0A849HMA0_9MICO</name>
<reference evidence="16 17" key="1">
    <citation type="submission" date="2020-04" db="EMBL/GenBank/DDBJ databases">
        <title>Knoellia sp. isolate from air conditioner.</title>
        <authorList>
            <person name="Chea S."/>
            <person name="Kim D.-U."/>
        </authorList>
    </citation>
    <scope>NUCLEOTIDE SEQUENCE [LARGE SCALE GENOMIC DNA]</scope>
    <source>
        <strain evidence="16 17">DB2414S</strain>
    </source>
</reference>
<dbReference type="CDD" id="cd09602">
    <property type="entry name" value="M1_APN"/>
    <property type="match status" value="1"/>
</dbReference>
<evidence type="ECO:0000256" key="1">
    <source>
        <dbReference type="ARBA" id="ARBA00000098"/>
    </source>
</evidence>
<dbReference type="GO" id="GO:0070006">
    <property type="term" value="F:metalloaminopeptidase activity"/>
    <property type="evidence" value="ECO:0007669"/>
    <property type="project" value="TreeGrafter"/>
</dbReference>
<dbReference type="PANTHER" id="PTHR11533">
    <property type="entry name" value="PROTEASE M1 ZINC METALLOPROTEASE"/>
    <property type="match status" value="1"/>
</dbReference>
<evidence type="ECO:0000256" key="10">
    <source>
        <dbReference type="ARBA" id="ARBA00022833"/>
    </source>
</evidence>
<gene>
    <name evidence="16" type="primary">pepN</name>
    <name evidence="16" type="ORF">HJG52_16070</name>
</gene>
<evidence type="ECO:0000259" key="15">
    <source>
        <dbReference type="Pfam" id="PF11838"/>
    </source>
</evidence>